<evidence type="ECO:0000256" key="11">
    <source>
        <dbReference type="ARBA" id="ARBA00023136"/>
    </source>
</evidence>
<dbReference type="Pfam" id="PF00895">
    <property type="entry name" value="ATP-synt_8"/>
    <property type="match status" value="1"/>
</dbReference>
<evidence type="ECO:0000256" key="9">
    <source>
        <dbReference type="ARBA" id="ARBA00023065"/>
    </source>
</evidence>
<dbReference type="EMBL" id="MN400755">
    <property type="protein sequence ID" value="QHD47940.1"/>
    <property type="molecule type" value="Genomic_DNA"/>
</dbReference>
<organism evidence="14">
    <name type="scientific">Kamimuria klapaleki</name>
    <dbReference type="NCBI Taxonomy" id="2684662"/>
    <lineage>
        <taxon>Eukaryota</taxon>
        <taxon>Metazoa</taxon>
        <taxon>Ecdysozoa</taxon>
        <taxon>Arthropoda</taxon>
        <taxon>Hexapoda</taxon>
        <taxon>Insecta</taxon>
        <taxon>Pterygota</taxon>
        <taxon>Neoptera</taxon>
        <taxon>Polyneoptera</taxon>
        <taxon>Plecoptera</taxon>
        <taxon>Perloidea</taxon>
        <taxon>Perlidae</taxon>
        <taxon>Kamimuria</taxon>
    </lineage>
</organism>
<keyword evidence="4 12" id="KW-0813">Transport</keyword>
<geneLocation type="mitochondrion" evidence="14"/>
<keyword evidence="8 13" id="KW-1133">Transmembrane helix</keyword>
<protein>
    <recommendedName>
        <fullName evidence="12">ATP synthase complex subunit 8</fullName>
    </recommendedName>
</protein>
<name>A0A6B9PET4_9NEOP</name>
<evidence type="ECO:0000256" key="7">
    <source>
        <dbReference type="ARBA" id="ARBA00022781"/>
    </source>
</evidence>
<evidence type="ECO:0000313" key="14">
    <source>
        <dbReference type="EMBL" id="QHD47940.1"/>
    </source>
</evidence>
<keyword evidence="5 12" id="KW-0138">CF(0)</keyword>
<keyword evidence="10 12" id="KW-0496">Mitochondrion</keyword>
<keyword evidence="7 12" id="KW-0375">Hydrogen ion transport</keyword>
<evidence type="ECO:0000256" key="2">
    <source>
        <dbReference type="ARBA" id="ARBA00008892"/>
    </source>
</evidence>
<dbReference type="AlphaFoldDB" id="A0A6B9PET4"/>
<evidence type="ECO:0000256" key="3">
    <source>
        <dbReference type="ARBA" id="ARBA00011291"/>
    </source>
</evidence>
<dbReference type="GO" id="GO:0045259">
    <property type="term" value="C:proton-transporting ATP synthase complex"/>
    <property type="evidence" value="ECO:0007669"/>
    <property type="project" value="UniProtKB-KW"/>
</dbReference>
<evidence type="ECO:0000256" key="4">
    <source>
        <dbReference type="ARBA" id="ARBA00022448"/>
    </source>
</evidence>
<evidence type="ECO:0000256" key="13">
    <source>
        <dbReference type="SAM" id="Phobius"/>
    </source>
</evidence>
<evidence type="ECO:0000256" key="1">
    <source>
        <dbReference type="ARBA" id="ARBA00004304"/>
    </source>
</evidence>
<comment type="subunit">
    <text evidence="3">F-type ATPases have 2 components, CF(1) - the catalytic core - and CF(0) - the membrane proton channel.</text>
</comment>
<keyword evidence="9 12" id="KW-0406">Ion transport</keyword>
<reference evidence="14" key="1">
    <citation type="journal article" date="2019" name="Mitochondrial DNA Part B Resour">
        <title>Characterization of the complete mitochondrial genome of a stonefly species, Kamimuria klapaleki (Plecoptera: Pelidae).</title>
        <authorList>
            <person name="Chen J."/>
            <person name="Cao J."/>
            <person name="Li W."/>
            <person name="Wang Y."/>
        </authorList>
    </citation>
    <scope>NUCLEOTIDE SEQUENCE</scope>
</reference>
<accession>A0A6B9PET4</accession>
<evidence type="ECO:0000256" key="10">
    <source>
        <dbReference type="ARBA" id="ARBA00023128"/>
    </source>
</evidence>
<proteinExistence type="inferred from homology"/>
<sequence>MPQMAPISWLILFFMFSLILMLFNFMNFFSFLPPTPSASYHTKIPQTPMNWKW</sequence>
<feature type="transmembrane region" description="Helical" evidence="13">
    <location>
        <begin position="7"/>
        <end position="29"/>
    </location>
</feature>
<evidence type="ECO:0000256" key="12">
    <source>
        <dbReference type="RuleBase" id="RU003661"/>
    </source>
</evidence>
<comment type="similarity">
    <text evidence="2 12">Belongs to the ATPase protein 8 family.</text>
</comment>
<evidence type="ECO:0000256" key="5">
    <source>
        <dbReference type="ARBA" id="ARBA00022547"/>
    </source>
</evidence>
<gene>
    <name evidence="14" type="primary">ATP8</name>
</gene>
<evidence type="ECO:0000256" key="6">
    <source>
        <dbReference type="ARBA" id="ARBA00022692"/>
    </source>
</evidence>
<comment type="subcellular location">
    <subcellularLocation>
        <location evidence="1 12">Mitochondrion membrane</location>
        <topology evidence="1 12">Single-pass membrane protein</topology>
    </subcellularLocation>
</comment>
<dbReference type="InterPro" id="IPR001421">
    <property type="entry name" value="ATP8_metazoa"/>
</dbReference>
<dbReference type="GO" id="GO:0015078">
    <property type="term" value="F:proton transmembrane transporter activity"/>
    <property type="evidence" value="ECO:0007669"/>
    <property type="project" value="InterPro"/>
</dbReference>
<keyword evidence="6 12" id="KW-0812">Transmembrane</keyword>
<evidence type="ECO:0000256" key="8">
    <source>
        <dbReference type="ARBA" id="ARBA00022989"/>
    </source>
</evidence>
<keyword evidence="11 13" id="KW-0472">Membrane</keyword>
<dbReference type="GO" id="GO:0031966">
    <property type="term" value="C:mitochondrial membrane"/>
    <property type="evidence" value="ECO:0007669"/>
    <property type="project" value="UniProtKB-SubCell"/>
</dbReference>
<dbReference type="GO" id="GO:0015986">
    <property type="term" value="P:proton motive force-driven ATP synthesis"/>
    <property type="evidence" value="ECO:0007669"/>
    <property type="project" value="InterPro"/>
</dbReference>